<dbReference type="AlphaFoldDB" id="A0A160FRS7"/>
<dbReference type="Proteomes" id="UP000076852">
    <property type="component" value="Chromosome 2"/>
</dbReference>
<dbReference type="STRING" id="1804984.AYM40_24690"/>
<proteinExistence type="predicted"/>
<dbReference type="KEGG" id="buz:AYM40_24690"/>
<evidence type="ECO:0000313" key="1">
    <source>
        <dbReference type="EMBL" id="ANB75551.1"/>
    </source>
</evidence>
<name>A0A160FRS7_9BURK</name>
<evidence type="ECO:0000313" key="2">
    <source>
        <dbReference type="Proteomes" id="UP000076852"/>
    </source>
</evidence>
<evidence type="ECO:0008006" key="3">
    <source>
        <dbReference type="Google" id="ProtNLM"/>
    </source>
</evidence>
<dbReference type="EMBL" id="CP014579">
    <property type="protein sequence ID" value="ANB75551.1"/>
    <property type="molecule type" value="Genomic_DNA"/>
</dbReference>
<reference evidence="1 2" key="1">
    <citation type="journal article" date="2016" name="Gene">
        <title>PacBio SMRT assembly of a complex multi-replicon genome reveals chlorocatechol degradative operon in a region of genome plasticity.</title>
        <authorList>
            <person name="Ricker N."/>
            <person name="Shen S.Y."/>
            <person name="Goordial J."/>
            <person name="Jin S."/>
            <person name="Fulthorpe R.R."/>
        </authorList>
    </citation>
    <scope>NUCLEOTIDE SEQUENCE [LARGE SCALE GENOMIC DNA]</scope>
    <source>
        <strain evidence="1 2">OLGA172</strain>
    </source>
</reference>
<organism evidence="1 2">
    <name type="scientific">Paraburkholderia phytofirmans OLGA172</name>
    <dbReference type="NCBI Taxonomy" id="1417228"/>
    <lineage>
        <taxon>Bacteria</taxon>
        <taxon>Pseudomonadati</taxon>
        <taxon>Pseudomonadota</taxon>
        <taxon>Betaproteobacteria</taxon>
        <taxon>Burkholderiales</taxon>
        <taxon>Burkholderiaceae</taxon>
        <taxon>Paraburkholderia</taxon>
    </lineage>
</organism>
<protein>
    <recommendedName>
        <fullName evidence="3">Glutathionylspermidine synthase pre-ATP-grasp-like domain-containing protein</fullName>
    </recommendedName>
</protein>
<accession>A0A160FRS7</accession>
<gene>
    <name evidence="1" type="ORF">AYM40_24690</name>
</gene>
<sequence>MKELAVAQSYSNICDFPVFDPDKDWITLEQNHASDEFNRACSYVKSRAAEDNLVMSFEGNNSRPYPVMSGVCALHAGTEEILAPRIGSIFNALQKIVSAYRADANLQEFLGIPNQLNQWVKEDTEPANNRVDLCRFDLMGRTLSELKIIEFNCNAPGGIVYAGMINRYWREAPFSSSLIESWGGGASTFEQSDWVATWLSSLADRRGLRDIEGIGLLHPAGGNILELPHLKKRIEACGLRSAMLTPEQLSQTGDHTFQLAYLKYGVQRAIQDIGQWEQFCRSVVEGRLVIQSSLAGRWIGDNKLCVAVMSDPRFSYLFNDAERAAIGTIIPTSRKLGDGISQREVIQYKDDFVVKHPYGTRGVSVFVGRDYDQIAWTELVGKTSSLGHVVQQYVDSDFEVDGDTCFRDLVVMLASGAIVGYGSRVSRARKVNIAQDGRKMAVLSSLPVPVIH</sequence>
<keyword evidence="2" id="KW-1185">Reference proteome</keyword>
<dbReference type="SUPFAM" id="SSF56059">
    <property type="entry name" value="Glutathione synthetase ATP-binding domain-like"/>
    <property type="match status" value="1"/>
</dbReference>